<keyword evidence="1" id="KW-0175">Coiled coil</keyword>
<feature type="transmembrane region" description="Helical" evidence="2">
    <location>
        <begin position="27"/>
        <end position="45"/>
    </location>
</feature>
<protein>
    <submittedName>
        <fullName evidence="3">Uncharacterized protein</fullName>
    </submittedName>
</protein>
<gene>
    <name evidence="3" type="ordered locus">KQS_01370</name>
</gene>
<sequence>MDFATAPSEGTLAEILEKPKLKENMKLINRILLIVFIIFSCNVSFSQTKKKKYKNEIEKLNCAKNSNIRLEKRLANFPYNLTSQIKIVSYKNKEEGIVGEDLQKYLNLLVAKKDSIIENKFDEIKVLNFEQINKLTDIIYNYGYESESNIRSITGCYMPRNAVLFYNSENKIIGFIEICFECSGYRTNDNKINLGEECTQKYDLLKEFFKNCGIKYGTN</sequence>
<dbReference type="EMBL" id="HE774682">
    <property type="protein sequence ID" value="CCG52269.1"/>
    <property type="molecule type" value="Genomic_DNA"/>
</dbReference>
<dbReference type="KEGG" id="fin:KQS_01370"/>
<dbReference type="HOGENOM" id="CLU_109752_0_0_10"/>
<accession>H8XP02</accession>
<reference evidence="3 4" key="1">
    <citation type="journal article" date="2012" name="J. Bacteriol.">
        <title>Complete Genome Sequence of Flavobacterium indicum GPSTA100-9T, Isolated from Warm Spring Water.</title>
        <authorList>
            <person name="Barbier P."/>
            <person name="Houel A."/>
            <person name="Loux V."/>
            <person name="Poulain J."/>
            <person name="Bernardet J.F."/>
            <person name="Touchon M."/>
            <person name="Duchaud E."/>
        </authorList>
    </citation>
    <scope>NUCLEOTIDE SEQUENCE [LARGE SCALE GENOMIC DNA]</scope>
    <source>
        <strain evidence="4">DSM 17447 / CIP 109464 / GPTSA100-9</strain>
    </source>
</reference>
<evidence type="ECO:0000256" key="2">
    <source>
        <dbReference type="SAM" id="Phobius"/>
    </source>
</evidence>
<dbReference type="STRING" id="1094466.KQS_01370"/>
<evidence type="ECO:0000256" key="1">
    <source>
        <dbReference type="SAM" id="Coils"/>
    </source>
</evidence>
<feature type="coiled-coil region" evidence="1">
    <location>
        <begin position="43"/>
        <end position="73"/>
    </location>
</feature>
<keyword evidence="4" id="KW-1185">Reference proteome</keyword>
<evidence type="ECO:0000313" key="3">
    <source>
        <dbReference type="EMBL" id="CCG52269.1"/>
    </source>
</evidence>
<keyword evidence="2" id="KW-0812">Transmembrane</keyword>
<organism evidence="3 4">
    <name type="scientific">Flavobacterium indicum (strain DSM 17447 / CIP 109464 / GPTSA100-9)</name>
    <dbReference type="NCBI Taxonomy" id="1094466"/>
    <lineage>
        <taxon>Bacteria</taxon>
        <taxon>Pseudomonadati</taxon>
        <taxon>Bacteroidota</taxon>
        <taxon>Flavobacteriia</taxon>
        <taxon>Flavobacteriales</taxon>
        <taxon>Flavobacteriaceae</taxon>
        <taxon>Flavobacterium</taxon>
    </lineage>
</organism>
<dbReference type="Proteomes" id="UP000007599">
    <property type="component" value="Chromosome I"/>
</dbReference>
<dbReference type="PATRIC" id="fig|1094466.5.peg.270"/>
<keyword evidence="2" id="KW-0472">Membrane</keyword>
<dbReference type="eggNOG" id="ENOG50314PY">
    <property type="taxonomic scope" value="Bacteria"/>
</dbReference>
<reference evidence="4" key="2">
    <citation type="submission" date="2012-03" db="EMBL/GenBank/DDBJ databases">
        <title>Complete genome sequence of Flavobacterium indicum GPTSA100-9T, isolated from warm spring water.</title>
        <authorList>
            <person name="Barbier P."/>
            <person name="Houel A."/>
            <person name="Loux V."/>
            <person name="Poulain J."/>
            <person name="Bernardet J.-F."/>
            <person name="Touchon M."/>
            <person name="Duchaud E."/>
        </authorList>
    </citation>
    <scope>NUCLEOTIDE SEQUENCE [LARGE SCALE GENOMIC DNA]</scope>
    <source>
        <strain evidence="4">DSM 17447 / CIP 109464 / GPTSA100-9</strain>
    </source>
</reference>
<dbReference type="AlphaFoldDB" id="H8XP02"/>
<keyword evidence="2" id="KW-1133">Transmembrane helix</keyword>
<evidence type="ECO:0000313" key="4">
    <source>
        <dbReference type="Proteomes" id="UP000007599"/>
    </source>
</evidence>
<name>H8XP02_FLAIG</name>
<proteinExistence type="predicted"/>